<dbReference type="Proteomes" id="UP001501666">
    <property type="component" value="Unassembled WGS sequence"/>
</dbReference>
<dbReference type="EMBL" id="BAAATE010000059">
    <property type="protein sequence ID" value="GAA2700182.1"/>
    <property type="molecule type" value="Genomic_DNA"/>
</dbReference>
<proteinExistence type="predicted"/>
<sequence>MDMTAMVELLTDVHQAEHEPATPTSLTPHFDERVTDREFKAAGDEIRAKGDLVGGRCRRSVPRR</sequence>
<keyword evidence="3" id="KW-1185">Reference proteome</keyword>
<organism evidence="2 3">
    <name type="scientific">Nonomuraea recticatena</name>
    <dbReference type="NCBI Taxonomy" id="46178"/>
    <lineage>
        <taxon>Bacteria</taxon>
        <taxon>Bacillati</taxon>
        <taxon>Actinomycetota</taxon>
        <taxon>Actinomycetes</taxon>
        <taxon>Streptosporangiales</taxon>
        <taxon>Streptosporangiaceae</taxon>
        <taxon>Nonomuraea</taxon>
    </lineage>
</organism>
<evidence type="ECO:0000313" key="2">
    <source>
        <dbReference type="EMBL" id="GAA2700182.1"/>
    </source>
</evidence>
<protein>
    <submittedName>
        <fullName evidence="2">Uncharacterized protein</fullName>
    </submittedName>
</protein>
<gene>
    <name evidence="2" type="ORF">GCM10010412_097250</name>
</gene>
<name>A0ABP6FY21_9ACTN</name>
<feature type="region of interest" description="Disordered" evidence="1">
    <location>
        <begin position="13"/>
        <end position="33"/>
    </location>
</feature>
<evidence type="ECO:0000313" key="3">
    <source>
        <dbReference type="Proteomes" id="UP001501666"/>
    </source>
</evidence>
<reference evidence="3" key="1">
    <citation type="journal article" date="2019" name="Int. J. Syst. Evol. Microbiol.">
        <title>The Global Catalogue of Microorganisms (GCM) 10K type strain sequencing project: providing services to taxonomists for standard genome sequencing and annotation.</title>
        <authorList>
            <consortium name="The Broad Institute Genomics Platform"/>
            <consortium name="The Broad Institute Genome Sequencing Center for Infectious Disease"/>
            <person name="Wu L."/>
            <person name="Ma J."/>
        </authorList>
    </citation>
    <scope>NUCLEOTIDE SEQUENCE [LARGE SCALE GENOMIC DNA]</scope>
    <source>
        <strain evidence="3">JCM 6835</strain>
    </source>
</reference>
<evidence type="ECO:0000256" key="1">
    <source>
        <dbReference type="SAM" id="MobiDB-lite"/>
    </source>
</evidence>
<accession>A0ABP6FY21</accession>
<comment type="caution">
    <text evidence="2">The sequence shown here is derived from an EMBL/GenBank/DDBJ whole genome shotgun (WGS) entry which is preliminary data.</text>
</comment>